<evidence type="ECO:0000256" key="2">
    <source>
        <dbReference type="ARBA" id="ARBA00004623"/>
    </source>
</evidence>
<comment type="similarity">
    <text evidence="3">Belongs to the sorting nexin family.</text>
</comment>
<feature type="region of interest" description="Disordered" evidence="11">
    <location>
        <begin position="1"/>
        <end position="222"/>
    </location>
</feature>
<dbReference type="SMART" id="SM00312">
    <property type="entry name" value="PX"/>
    <property type="match status" value="1"/>
</dbReference>
<keyword evidence="8" id="KW-0446">Lipid-binding</keyword>
<evidence type="ECO:0000256" key="4">
    <source>
        <dbReference type="ARBA" id="ARBA00022448"/>
    </source>
</evidence>
<keyword evidence="6" id="KW-0653">Protein transport</keyword>
<keyword evidence="14" id="KW-1185">Reference proteome</keyword>
<dbReference type="PANTHER" id="PTHR46979">
    <property type="entry name" value="SORTING NEXIN-41"/>
    <property type="match status" value="1"/>
</dbReference>
<feature type="compositionally biased region" description="Basic and acidic residues" evidence="11">
    <location>
        <begin position="58"/>
        <end position="73"/>
    </location>
</feature>
<feature type="compositionally biased region" description="Polar residues" evidence="11">
    <location>
        <begin position="159"/>
        <end position="175"/>
    </location>
</feature>
<keyword evidence="4" id="KW-0813">Transport</keyword>
<keyword evidence="7" id="KW-0072">Autophagy</keyword>
<dbReference type="InterPro" id="IPR036871">
    <property type="entry name" value="PX_dom_sf"/>
</dbReference>
<dbReference type="SUPFAM" id="SSF64268">
    <property type="entry name" value="PX domain"/>
    <property type="match status" value="1"/>
</dbReference>
<feature type="compositionally biased region" description="Polar residues" evidence="11">
    <location>
        <begin position="288"/>
        <end position="302"/>
    </location>
</feature>
<dbReference type="InterPro" id="IPR001683">
    <property type="entry name" value="PX_dom"/>
</dbReference>
<dbReference type="PROSITE" id="PS50195">
    <property type="entry name" value="PX"/>
    <property type="match status" value="1"/>
</dbReference>
<feature type="compositionally biased region" description="Basic and acidic residues" evidence="11">
    <location>
        <begin position="85"/>
        <end position="137"/>
    </location>
</feature>
<feature type="compositionally biased region" description="Basic residues" evidence="11">
    <location>
        <begin position="1"/>
        <end position="14"/>
    </location>
</feature>
<dbReference type="EMBL" id="JBEVYD010000012">
    <property type="protein sequence ID" value="KAL3228935.1"/>
    <property type="molecule type" value="Genomic_DNA"/>
</dbReference>
<evidence type="ECO:0000259" key="12">
    <source>
        <dbReference type="PROSITE" id="PS50195"/>
    </source>
</evidence>
<evidence type="ECO:0000256" key="5">
    <source>
        <dbReference type="ARBA" id="ARBA00022753"/>
    </source>
</evidence>
<evidence type="ECO:0000313" key="14">
    <source>
        <dbReference type="Proteomes" id="UP001623330"/>
    </source>
</evidence>
<evidence type="ECO:0000256" key="6">
    <source>
        <dbReference type="ARBA" id="ARBA00022927"/>
    </source>
</evidence>
<name>A0ABR4NMA5_9SACH</name>
<evidence type="ECO:0000256" key="1">
    <source>
        <dbReference type="ARBA" id="ARBA00004481"/>
    </source>
</evidence>
<feature type="compositionally biased region" description="Polar residues" evidence="11">
    <location>
        <begin position="348"/>
        <end position="360"/>
    </location>
</feature>
<comment type="caution">
    <text evidence="13">The sequence shown here is derived from an EMBL/GenBank/DDBJ whole genome shotgun (WGS) entry which is preliminary data.</text>
</comment>
<evidence type="ECO:0000256" key="7">
    <source>
        <dbReference type="ARBA" id="ARBA00023006"/>
    </source>
</evidence>
<evidence type="ECO:0000256" key="9">
    <source>
        <dbReference type="ARBA" id="ARBA00023136"/>
    </source>
</evidence>
<evidence type="ECO:0000256" key="11">
    <source>
        <dbReference type="SAM" id="MobiDB-lite"/>
    </source>
</evidence>
<proteinExistence type="inferred from homology"/>
<protein>
    <recommendedName>
        <fullName evidence="10">Autophagy-related protein 20</fullName>
    </recommendedName>
</protein>
<keyword evidence="9" id="KW-0472">Membrane</keyword>
<gene>
    <name evidence="13" type="ORF">RNJ44_02022</name>
</gene>
<organism evidence="13 14">
    <name type="scientific">Nakaseomyces bracarensis</name>
    <dbReference type="NCBI Taxonomy" id="273131"/>
    <lineage>
        <taxon>Eukaryota</taxon>
        <taxon>Fungi</taxon>
        <taxon>Dikarya</taxon>
        <taxon>Ascomycota</taxon>
        <taxon>Saccharomycotina</taxon>
        <taxon>Saccharomycetes</taxon>
        <taxon>Saccharomycetales</taxon>
        <taxon>Saccharomycetaceae</taxon>
        <taxon>Nakaseomyces</taxon>
    </lineage>
</organism>
<keyword evidence="5" id="KW-0967">Endosome</keyword>
<accession>A0ABR4NMA5</accession>
<dbReference type="Gene3D" id="1.20.1270.60">
    <property type="entry name" value="Arfaptin homology (AH) domain/BAR domain"/>
    <property type="match status" value="1"/>
</dbReference>
<dbReference type="InterPro" id="IPR044106">
    <property type="entry name" value="PX_Snx41/Atg20"/>
</dbReference>
<comment type="subcellular location">
    <subcellularLocation>
        <location evidence="1">Endosome membrane</location>
        <topology evidence="1">Peripheral membrane protein</topology>
    </subcellularLocation>
    <subcellularLocation>
        <location evidence="2">Preautophagosomal structure membrane</location>
        <topology evidence="2">Peripheral membrane protein</topology>
    </subcellularLocation>
</comment>
<sequence length="853" mass="95242">MGRKNKAKMTKKTTAKLCPDKDTVDGDPPNIGGYSTDVTEAASPGHSDSPGQSDIEGSIEKFEEALDFSKVDENNAEVQVLGNESEGHVGEETSDTKKNELKNEKADVRDDSKETSKNMEHLTDKSDAASEKDESHVLRSPSSTSGDDEGTSSSDKDNTINNVSHSLNDTENSGTDDIPEIKSDDEESLPVKNGSGSLLIPEDKKDDSTVASASTKVGEVKPELPSGMVRQLSKEELLGSKDMNKSCDNIDTSQLRKPLSREISDADVLKASQEMVHTAMLEKDNPFLDTNNSESNDVSSRLANKPLLEKKDSIKDSAVRRSESLHNPNLDYDHDQDEILASTPGEKSLSTRAISSSDGNGNDKEKISKTISPETIANDMKRYGKGHVRILEAKKVSEGQGRTFIAYFIKYNDTIVRRRYSDFESLRSILIKLFPLLIIPPIPEKQSIKTYSKSITGTTSKYLLPSEHVDSVDLSLSVIDNSVSNNDEVMIRHRIRMLTKFLNKLLDNEAITQTSLIDDFLNSNNVNWLDFVNSSPTFSTLPRNPLQSNPLDPMETTRIHACLPIPSALSLGKKELSNLVIDNNNKDEDKVDEFLSHEKEHKRYENIITGSYKYNRRVTKNFNELKHDYQELAEAFAEFASTQQSIPDIASEMSKISDAFDGTSSANETLVSNLYYNINEPINEAIYNANSVTELLNFRKLKVLQLQKLQNSLESKEYSLSKIKFDKHQEDNPSQRKKPQKPPRTSQGYGAMLFGKVSDLANKVKETVNYQEVDPEVASASLTKEIKHLKEALDVAAKDMKAINTAVIGVELPRFSTDREKEVADILSNYSSYMRAYAEKNLEYWKKIKDNRD</sequence>
<feature type="region of interest" description="Disordered" evidence="11">
    <location>
        <begin position="724"/>
        <end position="748"/>
    </location>
</feature>
<evidence type="ECO:0000256" key="3">
    <source>
        <dbReference type="ARBA" id="ARBA00010883"/>
    </source>
</evidence>
<evidence type="ECO:0000256" key="10">
    <source>
        <dbReference type="ARBA" id="ARBA00039251"/>
    </source>
</evidence>
<dbReference type="Proteomes" id="UP001623330">
    <property type="component" value="Unassembled WGS sequence"/>
</dbReference>
<evidence type="ECO:0000313" key="13">
    <source>
        <dbReference type="EMBL" id="KAL3228935.1"/>
    </source>
</evidence>
<dbReference type="Gene3D" id="3.30.1520.10">
    <property type="entry name" value="Phox-like domain"/>
    <property type="match status" value="1"/>
</dbReference>
<feature type="domain" description="PX" evidence="12">
    <location>
        <begin position="367"/>
        <end position="528"/>
    </location>
</feature>
<dbReference type="InterPro" id="IPR051079">
    <property type="entry name" value="Sorting_Nexin_Autophagy"/>
</dbReference>
<feature type="compositionally biased region" description="Basic and acidic residues" evidence="11">
    <location>
        <begin position="724"/>
        <end position="734"/>
    </location>
</feature>
<dbReference type="SUPFAM" id="SSF103657">
    <property type="entry name" value="BAR/IMD domain-like"/>
    <property type="match status" value="1"/>
</dbReference>
<feature type="region of interest" description="Disordered" evidence="11">
    <location>
        <begin position="283"/>
        <end position="371"/>
    </location>
</feature>
<feature type="compositionally biased region" description="Basic and acidic residues" evidence="11">
    <location>
        <begin position="307"/>
        <end position="324"/>
    </location>
</feature>
<dbReference type="CDD" id="cd06867">
    <property type="entry name" value="PX_SNX41_42"/>
    <property type="match status" value="1"/>
</dbReference>
<evidence type="ECO:0000256" key="8">
    <source>
        <dbReference type="ARBA" id="ARBA00023121"/>
    </source>
</evidence>
<dbReference type="Pfam" id="PF00787">
    <property type="entry name" value="PX"/>
    <property type="match status" value="1"/>
</dbReference>
<dbReference type="PANTHER" id="PTHR46979:SF1">
    <property type="entry name" value="AUTOPHAGY-RELATED PROTEIN 20"/>
    <property type="match status" value="1"/>
</dbReference>
<reference evidence="13 14" key="1">
    <citation type="submission" date="2024-05" db="EMBL/GenBank/DDBJ databases">
        <title>Long read based assembly of the Candida bracarensis genome reveals expanded adhesin content.</title>
        <authorList>
            <person name="Marcet-Houben M."/>
            <person name="Ksiezopolska E."/>
            <person name="Gabaldon T."/>
        </authorList>
    </citation>
    <scope>NUCLEOTIDE SEQUENCE [LARGE SCALE GENOMIC DNA]</scope>
    <source>
        <strain evidence="13 14">CBM6</strain>
    </source>
</reference>
<dbReference type="InterPro" id="IPR027267">
    <property type="entry name" value="AH/BAR_dom_sf"/>
</dbReference>